<dbReference type="InterPro" id="IPR035906">
    <property type="entry name" value="MetI-like_sf"/>
</dbReference>
<protein>
    <submittedName>
        <fullName evidence="11">Amino acid ABC transporter membrane protein 2 (PAAT family)</fullName>
    </submittedName>
</protein>
<dbReference type="Pfam" id="PF00528">
    <property type="entry name" value="BPD_transp_1"/>
    <property type="match status" value="1"/>
</dbReference>
<evidence type="ECO:0000259" key="10">
    <source>
        <dbReference type="PROSITE" id="PS50928"/>
    </source>
</evidence>
<dbReference type="RefSeq" id="WP_132031998.1">
    <property type="nucleotide sequence ID" value="NZ_SMAI01000007.1"/>
</dbReference>
<dbReference type="PROSITE" id="PS50928">
    <property type="entry name" value="ABC_TM1"/>
    <property type="match status" value="1"/>
</dbReference>
<keyword evidence="12" id="KW-1185">Reference proteome</keyword>
<comment type="similarity">
    <text evidence="2">Belongs to the binding-protein-dependent transport system permease family. HisMQ subfamily.</text>
</comment>
<evidence type="ECO:0000313" key="11">
    <source>
        <dbReference type="EMBL" id="TCT04391.1"/>
    </source>
</evidence>
<keyword evidence="3 9" id="KW-0813">Transport</keyword>
<sequence length="291" mass="32299">MSAPPPRRLEPSEAGAPLAVLLPFRPPPPAAFAWPRLRLVHLVGIAGLVLVVGGAAHAQASGARLSALEVIWRWLPLLMWGFGFNILMSVLSMALGTAAGLGLGLLQIGENRLLRRVAWAATQFFRNSPWLVLLFFAMFMIPFQFTVFGHTMPLPDWVKAVIGFSLPVMANMSEIVRGAVASLPSGQWEAAESLAFSRRQTMWRIILPQCVKRMLPPWMNLYSLITMATVQASIVGVSEMLTLTSQVHAAEGGRPDLLAPLYGFAMLCFFLYCYPIERFTLYLERRFQLNQ</sequence>
<dbReference type="Proteomes" id="UP000294664">
    <property type="component" value="Unassembled WGS sequence"/>
</dbReference>
<dbReference type="InterPro" id="IPR043429">
    <property type="entry name" value="ArtM/GltK/GlnP/TcyL/YhdX-like"/>
</dbReference>
<evidence type="ECO:0000256" key="8">
    <source>
        <dbReference type="ARBA" id="ARBA00023136"/>
    </source>
</evidence>
<evidence type="ECO:0000256" key="5">
    <source>
        <dbReference type="ARBA" id="ARBA00022692"/>
    </source>
</evidence>
<name>A0A4R3LV20_9HYPH</name>
<evidence type="ECO:0000256" key="7">
    <source>
        <dbReference type="ARBA" id="ARBA00022989"/>
    </source>
</evidence>
<organism evidence="11 12">
    <name type="scientific">Aquabacter spiritensis</name>
    <dbReference type="NCBI Taxonomy" id="933073"/>
    <lineage>
        <taxon>Bacteria</taxon>
        <taxon>Pseudomonadati</taxon>
        <taxon>Pseudomonadota</taxon>
        <taxon>Alphaproteobacteria</taxon>
        <taxon>Hyphomicrobiales</taxon>
        <taxon>Xanthobacteraceae</taxon>
        <taxon>Aquabacter</taxon>
    </lineage>
</organism>
<evidence type="ECO:0000256" key="4">
    <source>
        <dbReference type="ARBA" id="ARBA00022475"/>
    </source>
</evidence>
<dbReference type="Gene3D" id="1.10.3720.10">
    <property type="entry name" value="MetI-like"/>
    <property type="match status" value="1"/>
</dbReference>
<accession>A0A4R3LV20</accession>
<dbReference type="InterPro" id="IPR000515">
    <property type="entry name" value="MetI-like"/>
</dbReference>
<keyword evidence="5 9" id="KW-0812">Transmembrane</keyword>
<dbReference type="PANTHER" id="PTHR30614">
    <property type="entry name" value="MEMBRANE COMPONENT OF AMINO ACID ABC TRANSPORTER"/>
    <property type="match status" value="1"/>
</dbReference>
<feature type="transmembrane region" description="Helical" evidence="9">
    <location>
        <begin position="127"/>
        <end position="145"/>
    </location>
</feature>
<dbReference type="AlphaFoldDB" id="A0A4R3LV20"/>
<dbReference type="OrthoDB" id="9814550at2"/>
<dbReference type="EMBL" id="SMAI01000007">
    <property type="protein sequence ID" value="TCT04391.1"/>
    <property type="molecule type" value="Genomic_DNA"/>
</dbReference>
<dbReference type="GO" id="GO:0022857">
    <property type="term" value="F:transmembrane transporter activity"/>
    <property type="evidence" value="ECO:0007669"/>
    <property type="project" value="InterPro"/>
</dbReference>
<keyword evidence="8 9" id="KW-0472">Membrane</keyword>
<evidence type="ECO:0000256" key="2">
    <source>
        <dbReference type="ARBA" id="ARBA00010072"/>
    </source>
</evidence>
<feature type="domain" description="ABC transmembrane type-1" evidence="10">
    <location>
        <begin position="82"/>
        <end position="283"/>
    </location>
</feature>
<evidence type="ECO:0000313" key="12">
    <source>
        <dbReference type="Proteomes" id="UP000294664"/>
    </source>
</evidence>
<evidence type="ECO:0000256" key="9">
    <source>
        <dbReference type="RuleBase" id="RU363032"/>
    </source>
</evidence>
<evidence type="ECO:0000256" key="3">
    <source>
        <dbReference type="ARBA" id="ARBA00022448"/>
    </source>
</evidence>
<evidence type="ECO:0000256" key="6">
    <source>
        <dbReference type="ARBA" id="ARBA00022970"/>
    </source>
</evidence>
<dbReference type="NCBIfam" id="TIGR01726">
    <property type="entry name" value="HEQRo_perm_3TM"/>
    <property type="match status" value="1"/>
</dbReference>
<dbReference type="GO" id="GO:0006865">
    <property type="term" value="P:amino acid transport"/>
    <property type="evidence" value="ECO:0007669"/>
    <property type="project" value="UniProtKB-KW"/>
</dbReference>
<dbReference type="PANTHER" id="PTHR30614:SF0">
    <property type="entry name" value="L-CYSTINE TRANSPORT SYSTEM PERMEASE PROTEIN TCYL"/>
    <property type="match status" value="1"/>
</dbReference>
<dbReference type="InterPro" id="IPR010065">
    <property type="entry name" value="AA_ABC_transptr_permease_3TM"/>
</dbReference>
<feature type="transmembrane region" description="Helical" evidence="9">
    <location>
        <begin position="257"/>
        <end position="276"/>
    </location>
</feature>
<dbReference type="GO" id="GO:0043190">
    <property type="term" value="C:ATP-binding cassette (ABC) transporter complex"/>
    <property type="evidence" value="ECO:0007669"/>
    <property type="project" value="InterPro"/>
</dbReference>
<feature type="transmembrane region" description="Helical" evidence="9">
    <location>
        <begin position="78"/>
        <end position="106"/>
    </location>
</feature>
<dbReference type="SUPFAM" id="SSF161098">
    <property type="entry name" value="MetI-like"/>
    <property type="match status" value="1"/>
</dbReference>
<feature type="transmembrane region" description="Helical" evidence="9">
    <location>
        <begin position="39"/>
        <end position="58"/>
    </location>
</feature>
<gene>
    <name evidence="11" type="ORF">EDC64_107209</name>
</gene>
<reference evidence="11 12" key="1">
    <citation type="submission" date="2019-03" db="EMBL/GenBank/DDBJ databases">
        <title>Genomic Encyclopedia of Type Strains, Phase IV (KMG-IV): sequencing the most valuable type-strain genomes for metagenomic binning, comparative biology and taxonomic classification.</title>
        <authorList>
            <person name="Goeker M."/>
        </authorList>
    </citation>
    <scope>NUCLEOTIDE SEQUENCE [LARGE SCALE GENOMIC DNA]</scope>
    <source>
        <strain evidence="11 12">DSM 9035</strain>
    </source>
</reference>
<keyword evidence="6" id="KW-0029">Amino-acid transport</keyword>
<comment type="subcellular location">
    <subcellularLocation>
        <location evidence="1">Cell inner membrane</location>
        <topology evidence="1">Multi-pass membrane protein</topology>
    </subcellularLocation>
    <subcellularLocation>
        <location evidence="9">Cell membrane</location>
        <topology evidence="9">Multi-pass membrane protein</topology>
    </subcellularLocation>
</comment>
<evidence type="ECO:0000256" key="1">
    <source>
        <dbReference type="ARBA" id="ARBA00004429"/>
    </source>
</evidence>
<keyword evidence="4" id="KW-1003">Cell membrane</keyword>
<comment type="caution">
    <text evidence="11">The sequence shown here is derived from an EMBL/GenBank/DDBJ whole genome shotgun (WGS) entry which is preliminary data.</text>
</comment>
<dbReference type="CDD" id="cd06261">
    <property type="entry name" value="TM_PBP2"/>
    <property type="match status" value="1"/>
</dbReference>
<proteinExistence type="inferred from homology"/>
<keyword evidence="7 9" id="KW-1133">Transmembrane helix</keyword>